<comment type="subcellular location">
    <subcellularLocation>
        <location evidence="1">Cell membrane</location>
        <topology evidence="1">Single-pass type I membrane protein</topology>
    </subcellularLocation>
</comment>
<keyword evidence="7" id="KW-0130">Cell adhesion</keyword>
<dbReference type="GO" id="GO:0032729">
    <property type="term" value="P:positive regulation of type II interferon production"/>
    <property type="evidence" value="ECO:0007669"/>
    <property type="project" value="TreeGrafter"/>
</dbReference>
<evidence type="ECO:0000256" key="14">
    <source>
        <dbReference type="SAM" id="MobiDB-lite"/>
    </source>
</evidence>
<evidence type="ECO:0000256" key="11">
    <source>
        <dbReference type="ARBA" id="ARBA00023180"/>
    </source>
</evidence>
<keyword evidence="12" id="KW-0393">Immunoglobulin domain</keyword>
<evidence type="ECO:0000313" key="21">
    <source>
        <dbReference type="Proteomes" id="UP000710432"/>
    </source>
</evidence>
<evidence type="ECO:0000259" key="18">
    <source>
        <dbReference type="Pfam" id="PF07686"/>
    </source>
</evidence>
<accession>A0A8J6L360</accession>
<organism evidence="19 21">
    <name type="scientific">Microtus ochrogaster</name>
    <name type="common">Prairie vole</name>
    <dbReference type="NCBI Taxonomy" id="79684"/>
    <lineage>
        <taxon>Eukaryota</taxon>
        <taxon>Metazoa</taxon>
        <taxon>Chordata</taxon>
        <taxon>Craniata</taxon>
        <taxon>Vertebrata</taxon>
        <taxon>Euteleostomi</taxon>
        <taxon>Mammalia</taxon>
        <taxon>Eutheria</taxon>
        <taxon>Euarchontoglires</taxon>
        <taxon>Glires</taxon>
        <taxon>Rodentia</taxon>
        <taxon>Myomorpha</taxon>
        <taxon>Muroidea</taxon>
        <taxon>Cricetidae</taxon>
        <taxon>Arvicolinae</taxon>
        <taxon>Microtus</taxon>
    </lineage>
</organism>
<evidence type="ECO:0000256" key="5">
    <source>
        <dbReference type="ARBA" id="ARBA00022729"/>
    </source>
</evidence>
<evidence type="ECO:0000256" key="8">
    <source>
        <dbReference type="ARBA" id="ARBA00022989"/>
    </source>
</evidence>
<dbReference type="Pfam" id="PF07686">
    <property type="entry name" value="V-set"/>
    <property type="match status" value="1"/>
</dbReference>
<comment type="subunit">
    <text evidence="13">Interacts with CD48. Interacts with CD58 (LFA-3). Interacts with CD2AP. Interacts with PSTPIP1. Interacts with FCGR3A; this interaction modulates NK cell activation and cytotoxicity.</text>
</comment>
<dbReference type="PANTHER" id="PTHR12080">
    <property type="entry name" value="SIGNALING LYMPHOCYTIC ACTIVATION MOLECULE"/>
    <property type="match status" value="1"/>
</dbReference>
<keyword evidence="3" id="KW-1003">Cell membrane</keyword>
<dbReference type="InterPro" id="IPR008424">
    <property type="entry name" value="Ig_C2-set"/>
</dbReference>
<evidence type="ECO:0000256" key="3">
    <source>
        <dbReference type="ARBA" id="ARBA00022475"/>
    </source>
</evidence>
<dbReference type="Proteomes" id="UP000710432">
    <property type="component" value="Unassembled WGS sequence"/>
</dbReference>
<dbReference type="GO" id="GO:0005886">
    <property type="term" value="C:plasma membrane"/>
    <property type="evidence" value="ECO:0007669"/>
    <property type="project" value="UniProtKB-SubCell"/>
</dbReference>
<evidence type="ECO:0000313" key="22">
    <source>
        <dbReference type="RefSeq" id="XP_005357210.1"/>
    </source>
</evidence>
<dbReference type="SUPFAM" id="SSF48726">
    <property type="entry name" value="Immunoglobulin"/>
    <property type="match status" value="2"/>
</dbReference>
<keyword evidence="11" id="KW-0325">Glycoprotein</keyword>
<dbReference type="Proteomes" id="UP000694915">
    <property type="component" value="Chromosome 21"/>
</dbReference>
<feature type="signal peptide" evidence="16">
    <location>
        <begin position="1"/>
        <end position="19"/>
    </location>
</feature>
<keyword evidence="9 15" id="KW-0472">Membrane</keyword>
<feature type="domain" description="Immunoglobulin V-set" evidence="18">
    <location>
        <begin position="28"/>
        <end position="120"/>
    </location>
</feature>
<reference evidence="19" key="1">
    <citation type="submission" date="2020-03" db="EMBL/GenBank/DDBJ databases">
        <title>Studies in the Genomics of Life Span.</title>
        <authorList>
            <person name="Glass D."/>
        </authorList>
    </citation>
    <scope>NUCLEOTIDE SEQUENCE</scope>
    <source>
        <strain evidence="19">LTLLF</strain>
        <tissue evidence="19">Muscle</tissue>
    </source>
</reference>
<proteinExistence type="predicted"/>
<dbReference type="InterPro" id="IPR036179">
    <property type="entry name" value="Ig-like_dom_sf"/>
</dbReference>
<keyword evidence="6" id="KW-0677">Repeat</keyword>
<dbReference type="PRINTS" id="PR01870">
    <property type="entry name" value="CD2ANTIGEN"/>
</dbReference>
<dbReference type="GO" id="GO:0098609">
    <property type="term" value="P:cell-cell adhesion"/>
    <property type="evidence" value="ECO:0007669"/>
    <property type="project" value="TreeGrafter"/>
</dbReference>
<dbReference type="Gene3D" id="2.60.40.10">
    <property type="entry name" value="Immunoglobulins"/>
    <property type="match status" value="2"/>
</dbReference>
<dbReference type="RefSeq" id="XP_005357210.1">
    <property type="nucleotide sequence ID" value="XM_005357153.3"/>
</dbReference>
<dbReference type="GO" id="GO:0005102">
    <property type="term" value="F:signaling receptor binding"/>
    <property type="evidence" value="ECO:0007669"/>
    <property type="project" value="TreeGrafter"/>
</dbReference>
<feature type="transmembrane region" description="Helical" evidence="15">
    <location>
        <begin position="201"/>
        <end position="228"/>
    </location>
</feature>
<keyword evidence="4 15" id="KW-0812">Transmembrane</keyword>
<evidence type="ECO:0000256" key="10">
    <source>
        <dbReference type="ARBA" id="ARBA00023157"/>
    </source>
</evidence>
<dbReference type="InterPro" id="IPR015632">
    <property type="entry name" value="CD2"/>
</dbReference>
<evidence type="ECO:0000259" key="17">
    <source>
        <dbReference type="Pfam" id="PF05790"/>
    </source>
</evidence>
<reference evidence="22" key="2">
    <citation type="submission" date="2025-05" db="UniProtKB">
        <authorList>
            <consortium name="RefSeq"/>
        </authorList>
    </citation>
    <scope>IDENTIFICATION</scope>
</reference>
<dbReference type="PANTHER" id="PTHR12080:SF54">
    <property type="entry name" value="T-CELL SURFACE ANTIGEN CD2"/>
    <property type="match status" value="1"/>
</dbReference>
<evidence type="ECO:0000256" key="15">
    <source>
        <dbReference type="SAM" id="Phobius"/>
    </source>
</evidence>
<dbReference type="GeneID" id="101998043"/>
<dbReference type="OrthoDB" id="8439544at2759"/>
<evidence type="ECO:0000313" key="19">
    <source>
        <dbReference type="EMBL" id="KAH0518379.1"/>
    </source>
</evidence>
<feature type="chain" id="PRO_5035316788" description="T-cell surface antigen CD2" evidence="16">
    <location>
        <begin position="20"/>
        <end position="343"/>
    </location>
</feature>
<evidence type="ECO:0000313" key="20">
    <source>
        <dbReference type="Proteomes" id="UP000694915"/>
    </source>
</evidence>
<evidence type="ECO:0000256" key="9">
    <source>
        <dbReference type="ARBA" id="ARBA00023136"/>
    </source>
</evidence>
<evidence type="ECO:0000256" key="7">
    <source>
        <dbReference type="ARBA" id="ARBA00022889"/>
    </source>
</evidence>
<keyword evidence="10" id="KW-1015">Disulfide bond</keyword>
<dbReference type="GO" id="GO:0009986">
    <property type="term" value="C:cell surface"/>
    <property type="evidence" value="ECO:0007669"/>
    <property type="project" value="UniProtKB-ARBA"/>
</dbReference>
<feature type="compositionally biased region" description="Basic residues" evidence="14">
    <location>
        <begin position="294"/>
        <end position="305"/>
    </location>
</feature>
<feature type="region of interest" description="Disordered" evidence="14">
    <location>
        <begin position="236"/>
        <end position="343"/>
    </location>
</feature>
<gene>
    <name evidence="22" type="primary">Cd2</name>
    <name evidence="19" type="ORF">LTLLF_116160</name>
</gene>
<dbReference type="Pfam" id="PF05790">
    <property type="entry name" value="C2-set"/>
    <property type="match status" value="1"/>
</dbReference>
<protein>
    <recommendedName>
        <fullName evidence="2">T-cell surface antigen CD2</fullName>
    </recommendedName>
</protein>
<dbReference type="InterPro" id="IPR015631">
    <property type="entry name" value="CD2/SLAM_rcpt"/>
</dbReference>
<evidence type="ECO:0000256" key="16">
    <source>
        <dbReference type="SAM" id="SignalP"/>
    </source>
</evidence>
<evidence type="ECO:0000256" key="2">
    <source>
        <dbReference type="ARBA" id="ARBA00021368"/>
    </source>
</evidence>
<feature type="compositionally biased region" description="Pro residues" evidence="14">
    <location>
        <begin position="318"/>
        <end position="329"/>
    </location>
</feature>
<sequence length="343" mass="38340">MRCKFLTSFLLFFSISSEGAVSGDRNIIWGTLGHDFNLTIPNFHVTDTDDVRWEKGKILVAQSKGKTGKHFQQTEAFKIIKNGALQIKTLRREDNGVYDVMVYGADGSSKLQKAFDLRVLERVSKPEISWECSNTTLTCKVKEGTHLELNLYRGKKFLTSISQKILSHKWTSLNAPFKCNAKNKVSEESVTVEVSCSEKGLHFYVIVGACAGSLLFVVLGALLTFCICKRRKQNRRRKDEELEINTPRTSTMEKGPKPYLTPAAAAQNPVTSQAPPPPGHHLQTAGHRPLPPTHRTREHQQRKRPPPSGTQIHQQKGPPLPRPRVQPKPPSRDGEDAPLPPPS</sequence>
<feature type="domain" description="Immunoglobulin C2-set" evidence="17">
    <location>
        <begin position="128"/>
        <end position="197"/>
    </location>
</feature>
<dbReference type="InterPro" id="IPR013106">
    <property type="entry name" value="Ig_V-set"/>
</dbReference>
<evidence type="ECO:0000256" key="6">
    <source>
        <dbReference type="ARBA" id="ARBA00022737"/>
    </source>
</evidence>
<keyword evidence="8 15" id="KW-1133">Transmembrane helix</keyword>
<evidence type="ECO:0000256" key="4">
    <source>
        <dbReference type="ARBA" id="ARBA00022692"/>
    </source>
</evidence>
<dbReference type="AlphaFoldDB" id="A0A8J6L360"/>
<evidence type="ECO:0000256" key="12">
    <source>
        <dbReference type="ARBA" id="ARBA00023319"/>
    </source>
</evidence>
<evidence type="ECO:0000256" key="1">
    <source>
        <dbReference type="ARBA" id="ARBA00004251"/>
    </source>
</evidence>
<name>A0A8J6L360_MICOH</name>
<dbReference type="EMBL" id="JAATJU010011348">
    <property type="protein sequence ID" value="KAH0518379.1"/>
    <property type="molecule type" value="Genomic_DNA"/>
</dbReference>
<keyword evidence="20" id="KW-1185">Reference proteome</keyword>
<evidence type="ECO:0000256" key="13">
    <source>
        <dbReference type="ARBA" id="ARBA00046549"/>
    </source>
</evidence>
<dbReference type="InterPro" id="IPR013783">
    <property type="entry name" value="Ig-like_fold"/>
</dbReference>
<keyword evidence="5 16" id="KW-0732">Signal</keyword>